<gene>
    <name evidence="2" type="ORF">BpHYR1_052246</name>
</gene>
<comment type="caution">
    <text evidence="2">The sequence shown here is derived from an EMBL/GenBank/DDBJ whole genome shotgun (WGS) entry which is preliminary data.</text>
</comment>
<keyword evidence="1" id="KW-1133">Transmembrane helix</keyword>
<protein>
    <submittedName>
        <fullName evidence="2">Uncharacterized protein</fullName>
    </submittedName>
</protein>
<evidence type="ECO:0000313" key="2">
    <source>
        <dbReference type="EMBL" id="RNA44957.1"/>
    </source>
</evidence>
<dbReference type="EMBL" id="REGN01000043">
    <property type="protein sequence ID" value="RNA44957.1"/>
    <property type="molecule type" value="Genomic_DNA"/>
</dbReference>
<evidence type="ECO:0000313" key="3">
    <source>
        <dbReference type="Proteomes" id="UP000276133"/>
    </source>
</evidence>
<evidence type="ECO:0000256" key="1">
    <source>
        <dbReference type="SAM" id="Phobius"/>
    </source>
</evidence>
<dbReference type="Proteomes" id="UP000276133">
    <property type="component" value="Unassembled WGS sequence"/>
</dbReference>
<sequence length="117" mass="13797">MSLIQTVQFPNLDPYQIHRSKHNTVLDFVLENYVILFTLPCHGSIKCTNKLFRIVVLKPRQKTEDNNNRFLVFFLRLTFLICVFFGNKKISHSILNKFFFLINSLNTNTSLSENRQT</sequence>
<name>A0A3M7TAK3_BRAPC</name>
<keyword evidence="1" id="KW-0472">Membrane</keyword>
<accession>A0A3M7TAK3</accession>
<organism evidence="2 3">
    <name type="scientific">Brachionus plicatilis</name>
    <name type="common">Marine rotifer</name>
    <name type="synonym">Brachionus muelleri</name>
    <dbReference type="NCBI Taxonomy" id="10195"/>
    <lineage>
        <taxon>Eukaryota</taxon>
        <taxon>Metazoa</taxon>
        <taxon>Spiralia</taxon>
        <taxon>Gnathifera</taxon>
        <taxon>Rotifera</taxon>
        <taxon>Eurotatoria</taxon>
        <taxon>Monogononta</taxon>
        <taxon>Pseudotrocha</taxon>
        <taxon>Ploima</taxon>
        <taxon>Brachionidae</taxon>
        <taxon>Brachionus</taxon>
    </lineage>
</organism>
<keyword evidence="1" id="KW-0812">Transmembrane</keyword>
<feature type="transmembrane region" description="Helical" evidence="1">
    <location>
        <begin position="70"/>
        <end position="87"/>
    </location>
</feature>
<reference evidence="2 3" key="1">
    <citation type="journal article" date="2018" name="Sci. Rep.">
        <title>Genomic signatures of local adaptation to the degree of environmental predictability in rotifers.</title>
        <authorList>
            <person name="Franch-Gras L."/>
            <person name="Hahn C."/>
            <person name="Garcia-Roger E.M."/>
            <person name="Carmona M.J."/>
            <person name="Serra M."/>
            <person name="Gomez A."/>
        </authorList>
    </citation>
    <scope>NUCLEOTIDE SEQUENCE [LARGE SCALE GENOMIC DNA]</scope>
    <source>
        <strain evidence="2">HYR1</strain>
    </source>
</reference>
<dbReference type="AlphaFoldDB" id="A0A3M7TAK3"/>
<proteinExistence type="predicted"/>
<keyword evidence="3" id="KW-1185">Reference proteome</keyword>